<comment type="caution">
    <text evidence="1">The sequence shown here is derived from an EMBL/GenBank/DDBJ whole genome shotgun (WGS) entry which is preliminary data.</text>
</comment>
<dbReference type="Proteomes" id="UP001277972">
    <property type="component" value="Unassembled WGS sequence"/>
</dbReference>
<protein>
    <submittedName>
        <fullName evidence="1">Flagellar FlbD family protein</fullName>
    </submittedName>
</protein>
<reference evidence="1" key="1">
    <citation type="submission" date="2023-11" db="EMBL/GenBank/DDBJ databases">
        <title>Gracilibacillus pellucida a moderately halophilic bacterium isolated from saline soil in Xinjiang province.</title>
        <authorList>
            <person name="Zhang Z."/>
            <person name="Tan F."/>
            <person name="Wang Y."/>
            <person name="Xia M."/>
        </authorList>
    </citation>
    <scope>NUCLEOTIDE SEQUENCE</scope>
    <source>
        <strain evidence="1">S3-1-1</strain>
    </source>
</reference>
<evidence type="ECO:0000313" key="1">
    <source>
        <dbReference type="EMBL" id="MDX8046944.1"/>
    </source>
</evidence>
<dbReference type="EMBL" id="JAWZSR010000008">
    <property type="protein sequence ID" value="MDX8046944.1"/>
    <property type="molecule type" value="Genomic_DNA"/>
</dbReference>
<keyword evidence="1" id="KW-0966">Cell projection</keyword>
<organism evidence="1 2">
    <name type="scientific">Gracilibacillus pellucidus</name>
    <dbReference type="NCBI Taxonomy" id="3095368"/>
    <lineage>
        <taxon>Bacteria</taxon>
        <taxon>Bacillati</taxon>
        <taxon>Bacillota</taxon>
        <taxon>Bacilli</taxon>
        <taxon>Bacillales</taxon>
        <taxon>Bacillaceae</taxon>
        <taxon>Gracilibacillus</taxon>
    </lineage>
</organism>
<keyword evidence="2" id="KW-1185">Reference proteome</keyword>
<name>A0ACC6M7J4_9BACI</name>
<keyword evidence="1" id="KW-0969">Cilium</keyword>
<evidence type="ECO:0000313" key="2">
    <source>
        <dbReference type="Proteomes" id="UP001277972"/>
    </source>
</evidence>
<proteinExistence type="predicted"/>
<keyword evidence="1" id="KW-0282">Flagellum</keyword>
<sequence length="74" mass="8610">MITLTKLNGVSLTINAMYIERIESLPDTTITLTNNKKLIVKESEELVKQYVQEFYKEIGLYQLQREVGEQENES</sequence>
<gene>
    <name evidence="1" type="ORF">SH601_13200</name>
</gene>
<accession>A0ACC6M7J4</accession>